<organism evidence="1 2">
    <name type="scientific">Nesidiocoris tenuis</name>
    <dbReference type="NCBI Taxonomy" id="355587"/>
    <lineage>
        <taxon>Eukaryota</taxon>
        <taxon>Metazoa</taxon>
        <taxon>Ecdysozoa</taxon>
        <taxon>Arthropoda</taxon>
        <taxon>Hexapoda</taxon>
        <taxon>Insecta</taxon>
        <taxon>Pterygota</taxon>
        <taxon>Neoptera</taxon>
        <taxon>Paraneoptera</taxon>
        <taxon>Hemiptera</taxon>
        <taxon>Heteroptera</taxon>
        <taxon>Panheteroptera</taxon>
        <taxon>Cimicomorpha</taxon>
        <taxon>Miridae</taxon>
        <taxon>Dicyphina</taxon>
        <taxon>Nesidiocoris</taxon>
    </lineage>
</organism>
<name>A0A6H5G5T3_9HEMI</name>
<reference evidence="1 2" key="1">
    <citation type="submission" date="2020-02" db="EMBL/GenBank/DDBJ databases">
        <authorList>
            <person name="Ferguson B K."/>
        </authorList>
    </citation>
    <scope>NUCLEOTIDE SEQUENCE [LARGE SCALE GENOMIC DNA]</scope>
</reference>
<proteinExistence type="predicted"/>
<dbReference type="EMBL" id="CADCXU010006656">
    <property type="protein sequence ID" value="CAA9998198.1"/>
    <property type="molecule type" value="Genomic_DNA"/>
</dbReference>
<dbReference type="AlphaFoldDB" id="A0A6H5G5T3"/>
<keyword evidence="2" id="KW-1185">Reference proteome</keyword>
<accession>A0A6H5G5T3</accession>
<gene>
    <name evidence="1" type="ORF">NTEN_LOCUS4481</name>
</gene>
<protein>
    <submittedName>
        <fullName evidence="1">Uncharacterized protein</fullName>
    </submittedName>
</protein>
<dbReference type="Proteomes" id="UP000479000">
    <property type="component" value="Unassembled WGS sequence"/>
</dbReference>
<evidence type="ECO:0000313" key="1">
    <source>
        <dbReference type="EMBL" id="CAA9998198.1"/>
    </source>
</evidence>
<evidence type="ECO:0000313" key="2">
    <source>
        <dbReference type="Proteomes" id="UP000479000"/>
    </source>
</evidence>
<sequence>MWDINAKRRGTIQKNKQYRRKNIFLMAISYKNHIRQLSKCDATSQEEQQEVAGKFFRRFCVFDSAPGQTSVPMEGK</sequence>